<evidence type="ECO:0000256" key="3">
    <source>
        <dbReference type="ARBA" id="ARBA00022475"/>
    </source>
</evidence>
<organism evidence="10 11">
    <name type="scientific">Kistimonas scapharcae</name>
    <dbReference type="NCBI Taxonomy" id="1036133"/>
    <lineage>
        <taxon>Bacteria</taxon>
        <taxon>Pseudomonadati</taxon>
        <taxon>Pseudomonadota</taxon>
        <taxon>Gammaproteobacteria</taxon>
        <taxon>Oceanospirillales</taxon>
        <taxon>Endozoicomonadaceae</taxon>
        <taxon>Kistimonas</taxon>
    </lineage>
</organism>
<accession>A0ABP8V8N2</accession>
<keyword evidence="10" id="KW-0282">Flagellum</keyword>
<evidence type="ECO:0000256" key="6">
    <source>
        <dbReference type="ARBA" id="ARBA00023136"/>
    </source>
</evidence>
<keyword evidence="4 8" id="KW-0812">Transmembrane</keyword>
<comment type="similarity">
    <text evidence="2">Belongs to the MotB family.</text>
</comment>
<evidence type="ECO:0000256" key="7">
    <source>
        <dbReference type="PROSITE-ProRule" id="PRU00473"/>
    </source>
</evidence>
<evidence type="ECO:0000256" key="4">
    <source>
        <dbReference type="ARBA" id="ARBA00022692"/>
    </source>
</evidence>
<keyword evidence="10" id="KW-0966">Cell projection</keyword>
<keyword evidence="3" id="KW-1003">Cell membrane</keyword>
<keyword evidence="11" id="KW-1185">Reference proteome</keyword>
<evidence type="ECO:0000313" key="10">
    <source>
        <dbReference type="EMBL" id="GAA4651889.1"/>
    </source>
</evidence>
<sequence length="303" mass="33092">MSVSEHPLIIKRVVHVSHGGHHGGSWKVAFADFAIAMMALFLVLWLVAATNRLQKEVIADYFSNPGMFKHPSSDNPIRMEGATSVHQGAPTPVRAKATGYEGFELAGNTAPGVNELNGVATELSKVGSQKGRGGMRSSYKVERIPNGLILTIPEINNEPMFLAGKSDLTYLYEDLFLEMAPILSKLPNKMIISGHTDATPWSPASSMDNWKLSANRADTVRRTLVFGGMPENKVLQVVGMADQAPLQGFSPEDQRNRRIEIMVLSRKSAGYVKHAMQKKADFDLPAAQLEQAIDKAKANQIAL</sequence>
<gene>
    <name evidence="10" type="primary">motB_2</name>
    <name evidence="10" type="ORF">GCM10023116_41730</name>
</gene>
<dbReference type="InterPro" id="IPR025713">
    <property type="entry name" value="MotB-like_N_dom"/>
</dbReference>
<name>A0ABP8V8N2_9GAMM</name>
<dbReference type="Proteomes" id="UP001500604">
    <property type="component" value="Unassembled WGS sequence"/>
</dbReference>
<proteinExistence type="inferred from homology"/>
<comment type="subcellular location">
    <subcellularLocation>
        <location evidence="1">Cell membrane</location>
        <topology evidence="1">Single-pass membrane protein</topology>
    </subcellularLocation>
</comment>
<evidence type="ECO:0000256" key="8">
    <source>
        <dbReference type="SAM" id="Phobius"/>
    </source>
</evidence>
<evidence type="ECO:0000256" key="5">
    <source>
        <dbReference type="ARBA" id="ARBA00022989"/>
    </source>
</evidence>
<dbReference type="InterPro" id="IPR006665">
    <property type="entry name" value="OmpA-like"/>
</dbReference>
<dbReference type="InterPro" id="IPR050330">
    <property type="entry name" value="Bact_OuterMem_StrucFunc"/>
</dbReference>
<protein>
    <submittedName>
        <fullName evidence="10">Flagellar motor protein MotB</fullName>
    </submittedName>
</protein>
<dbReference type="PANTHER" id="PTHR30329:SF21">
    <property type="entry name" value="LIPOPROTEIN YIAD-RELATED"/>
    <property type="match status" value="1"/>
</dbReference>
<keyword evidence="5 8" id="KW-1133">Transmembrane helix</keyword>
<dbReference type="PROSITE" id="PS51123">
    <property type="entry name" value="OMPA_2"/>
    <property type="match status" value="1"/>
</dbReference>
<comment type="caution">
    <text evidence="10">The sequence shown here is derived from an EMBL/GenBank/DDBJ whole genome shotgun (WGS) entry which is preliminary data.</text>
</comment>
<dbReference type="EMBL" id="BAABFL010000465">
    <property type="protein sequence ID" value="GAA4651889.1"/>
    <property type="molecule type" value="Genomic_DNA"/>
</dbReference>
<feature type="transmembrane region" description="Helical" evidence="8">
    <location>
        <begin position="28"/>
        <end position="48"/>
    </location>
</feature>
<dbReference type="InterPro" id="IPR036737">
    <property type="entry name" value="OmpA-like_sf"/>
</dbReference>
<reference evidence="11" key="1">
    <citation type="journal article" date="2019" name="Int. J. Syst. Evol. Microbiol.">
        <title>The Global Catalogue of Microorganisms (GCM) 10K type strain sequencing project: providing services to taxonomists for standard genome sequencing and annotation.</title>
        <authorList>
            <consortium name="The Broad Institute Genomics Platform"/>
            <consortium name="The Broad Institute Genome Sequencing Center for Infectious Disease"/>
            <person name="Wu L."/>
            <person name="Ma J."/>
        </authorList>
    </citation>
    <scope>NUCLEOTIDE SEQUENCE [LARGE SCALE GENOMIC DNA]</scope>
    <source>
        <strain evidence="11">JCM 17805</strain>
    </source>
</reference>
<keyword evidence="6 7" id="KW-0472">Membrane</keyword>
<dbReference type="Gene3D" id="3.30.1330.60">
    <property type="entry name" value="OmpA-like domain"/>
    <property type="match status" value="1"/>
</dbReference>
<feature type="domain" description="OmpA-like" evidence="9">
    <location>
        <begin position="148"/>
        <end position="267"/>
    </location>
</feature>
<evidence type="ECO:0000256" key="1">
    <source>
        <dbReference type="ARBA" id="ARBA00004162"/>
    </source>
</evidence>
<dbReference type="SUPFAM" id="SSF103088">
    <property type="entry name" value="OmpA-like"/>
    <property type="match status" value="1"/>
</dbReference>
<evidence type="ECO:0000259" key="9">
    <source>
        <dbReference type="PROSITE" id="PS51123"/>
    </source>
</evidence>
<dbReference type="Pfam" id="PF13677">
    <property type="entry name" value="MotB_plug"/>
    <property type="match status" value="1"/>
</dbReference>
<dbReference type="CDD" id="cd07185">
    <property type="entry name" value="OmpA_C-like"/>
    <property type="match status" value="1"/>
</dbReference>
<dbReference type="PANTHER" id="PTHR30329">
    <property type="entry name" value="STATOR ELEMENT OF FLAGELLAR MOTOR COMPLEX"/>
    <property type="match status" value="1"/>
</dbReference>
<evidence type="ECO:0000256" key="2">
    <source>
        <dbReference type="ARBA" id="ARBA00008914"/>
    </source>
</evidence>
<evidence type="ECO:0000313" key="11">
    <source>
        <dbReference type="Proteomes" id="UP001500604"/>
    </source>
</evidence>
<keyword evidence="10" id="KW-0969">Cilium</keyword>
<dbReference type="Pfam" id="PF00691">
    <property type="entry name" value="OmpA"/>
    <property type="match status" value="1"/>
</dbReference>